<dbReference type="InterPro" id="IPR000719">
    <property type="entry name" value="Prot_kinase_dom"/>
</dbReference>
<name>A0A2J6T3L6_9HELO</name>
<dbReference type="GO" id="GO:0005524">
    <property type="term" value="F:ATP binding"/>
    <property type="evidence" value="ECO:0007669"/>
    <property type="project" value="UniProtKB-UniRule"/>
</dbReference>
<dbReference type="PROSITE" id="PS00108">
    <property type="entry name" value="PROTEIN_KINASE_ST"/>
    <property type="match status" value="1"/>
</dbReference>
<dbReference type="OrthoDB" id="4062651at2759"/>
<dbReference type="GO" id="GO:0005737">
    <property type="term" value="C:cytoplasm"/>
    <property type="evidence" value="ECO:0007669"/>
    <property type="project" value="TreeGrafter"/>
</dbReference>
<dbReference type="Pfam" id="PF00069">
    <property type="entry name" value="Pkinase"/>
    <property type="match status" value="1"/>
</dbReference>
<dbReference type="STRING" id="1095630.A0A2J6T3L6"/>
<keyword evidence="2 3" id="KW-0067">ATP-binding</keyword>
<dbReference type="AlphaFoldDB" id="A0A2J6T3L6"/>
<evidence type="ECO:0000256" key="2">
    <source>
        <dbReference type="ARBA" id="ARBA00022840"/>
    </source>
</evidence>
<dbReference type="EMBL" id="KZ613846">
    <property type="protein sequence ID" value="PMD57631.1"/>
    <property type="molecule type" value="Genomic_DNA"/>
</dbReference>
<dbReference type="Gene3D" id="1.10.510.10">
    <property type="entry name" value="Transferase(Phosphotransferase) domain 1"/>
    <property type="match status" value="1"/>
</dbReference>
<evidence type="ECO:0000256" key="4">
    <source>
        <dbReference type="RuleBase" id="RU000304"/>
    </source>
</evidence>
<keyword evidence="4" id="KW-0723">Serine/threonine-protein kinase</keyword>
<evidence type="ECO:0000259" key="5">
    <source>
        <dbReference type="PROSITE" id="PS50011"/>
    </source>
</evidence>
<sequence length="457" mass="52366">MAYMCGSYSSGDCIPSSEPVQYPLLDIKPQLAATSYELDCERDPSPPGPKLLAELDIPGNWSGKGQHVEFARDEAIPLEQGTLLGRGSFADVYEVKCRGLSMARKQIYCTRRMKIADVKRELDILKKLSHKHVVTLLGSYTQNNQNNILGLLLHPVAVCDLGVLLDELDENQNLAWADCSEDFKKLMERLGFRDDRHKMRERLARVYGCLANAIQYLHNSDIRHKDIKPQNILLDRNDGLHVTDFGLSRDITDASSSATDGNVRGTYKYCAPEVAMLEPRGRAADIYSLGCVFLEINTVHRRLSLGAFENFRTRYNDRSYQNNPQKIQEWMSKLRQIRIDNVDSGIFDIVDIIERMVSPIAKDRPAIGDICSSLYLLGDLIYFGKCCPSRRYQDVVDRSTKLEHECEILRAQYDTEMSIIRKDWTERMDEIRWSHECEKAILVEEHRSEMDSMTKRL</sequence>
<dbReference type="InterPro" id="IPR008271">
    <property type="entry name" value="Ser/Thr_kinase_AS"/>
</dbReference>
<dbReference type="RefSeq" id="XP_024734535.1">
    <property type="nucleotide sequence ID" value="XM_024880636.1"/>
</dbReference>
<dbReference type="PROSITE" id="PS00107">
    <property type="entry name" value="PROTEIN_KINASE_ATP"/>
    <property type="match status" value="1"/>
</dbReference>
<feature type="binding site" evidence="3">
    <location>
        <position position="105"/>
    </location>
    <ligand>
        <name>ATP</name>
        <dbReference type="ChEBI" id="CHEBI:30616"/>
    </ligand>
</feature>
<dbReference type="InParanoid" id="A0A2J6T3L6"/>
<reference evidence="6 7" key="1">
    <citation type="submission" date="2016-04" db="EMBL/GenBank/DDBJ databases">
        <title>A degradative enzymes factory behind the ericoid mycorrhizal symbiosis.</title>
        <authorList>
            <consortium name="DOE Joint Genome Institute"/>
            <person name="Martino E."/>
            <person name="Morin E."/>
            <person name="Grelet G."/>
            <person name="Kuo A."/>
            <person name="Kohler A."/>
            <person name="Daghino S."/>
            <person name="Barry K."/>
            <person name="Choi C."/>
            <person name="Cichocki N."/>
            <person name="Clum A."/>
            <person name="Copeland A."/>
            <person name="Hainaut M."/>
            <person name="Haridas S."/>
            <person name="Labutti K."/>
            <person name="Lindquist E."/>
            <person name="Lipzen A."/>
            <person name="Khouja H.-R."/>
            <person name="Murat C."/>
            <person name="Ohm R."/>
            <person name="Olson A."/>
            <person name="Spatafora J."/>
            <person name="Veneault-Fourrey C."/>
            <person name="Henrissat B."/>
            <person name="Grigoriev I."/>
            <person name="Martin F."/>
            <person name="Perotto S."/>
        </authorList>
    </citation>
    <scope>NUCLEOTIDE SEQUENCE [LARGE SCALE GENOMIC DNA]</scope>
    <source>
        <strain evidence="6 7">E</strain>
    </source>
</reference>
<dbReference type="CDD" id="cd00180">
    <property type="entry name" value="PKc"/>
    <property type="match status" value="1"/>
</dbReference>
<dbReference type="PANTHER" id="PTHR24361">
    <property type="entry name" value="MITOGEN-ACTIVATED KINASE KINASE KINASE"/>
    <property type="match status" value="1"/>
</dbReference>
<evidence type="ECO:0000313" key="7">
    <source>
        <dbReference type="Proteomes" id="UP000235371"/>
    </source>
</evidence>
<evidence type="ECO:0000256" key="3">
    <source>
        <dbReference type="PROSITE-ProRule" id="PRU10141"/>
    </source>
</evidence>
<dbReference type="Proteomes" id="UP000235371">
    <property type="component" value="Unassembled WGS sequence"/>
</dbReference>
<dbReference type="GeneID" id="36588713"/>
<feature type="domain" description="Protein kinase" evidence="5">
    <location>
        <begin position="78"/>
        <end position="376"/>
    </location>
</feature>
<keyword evidence="6" id="KW-0418">Kinase</keyword>
<comment type="similarity">
    <text evidence="4">Belongs to the protein kinase superfamily.</text>
</comment>
<keyword evidence="6" id="KW-0808">Transferase</keyword>
<keyword evidence="7" id="KW-1185">Reference proteome</keyword>
<dbReference type="GO" id="GO:0004674">
    <property type="term" value="F:protein serine/threonine kinase activity"/>
    <property type="evidence" value="ECO:0007669"/>
    <property type="project" value="UniProtKB-KW"/>
</dbReference>
<dbReference type="SMART" id="SM00220">
    <property type="entry name" value="S_TKc"/>
    <property type="match status" value="1"/>
</dbReference>
<dbReference type="InterPro" id="IPR053235">
    <property type="entry name" value="Ser_Thr_kinase"/>
</dbReference>
<evidence type="ECO:0000313" key="6">
    <source>
        <dbReference type="EMBL" id="PMD57631.1"/>
    </source>
</evidence>
<dbReference type="InterPro" id="IPR017441">
    <property type="entry name" value="Protein_kinase_ATP_BS"/>
</dbReference>
<dbReference type="Gene3D" id="3.30.200.20">
    <property type="entry name" value="Phosphorylase Kinase, domain 1"/>
    <property type="match status" value="1"/>
</dbReference>
<dbReference type="InterPro" id="IPR011009">
    <property type="entry name" value="Kinase-like_dom_sf"/>
</dbReference>
<accession>A0A2J6T3L6</accession>
<protein>
    <submittedName>
        <fullName evidence="6">Kinase-like protein</fullName>
    </submittedName>
</protein>
<keyword evidence="1 3" id="KW-0547">Nucleotide-binding</keyword>
<dbReference type="SUPFAM" id="SSF56112">
    <property type="entry name" value="Protein kinase-like (PK-like)"/>
    <property type="match status" value="1"/>
</dbReference>
<evidence type="ECO:0000256" key="1">
    <source>
        <dbReference type="ARBA" id="ARBA00022741"/>
    </source>
</evidence>
<dbReference type="PROSITE" id="PS50011">
    <property type="entry name" value="PROTEIN_KINASE_DOM"/>
    <property type="match status" value="1"/>
</dbReference>
<gene>
    <name evidence="6" type="ORF">K444DRAFT_615038</name>
</gene>
<proteinExistence type="inferred from homology"/>
<organism evidence="6 7">
    <name type="scientific">Hyaloscypha bicolor E</name>
    <dbReference type="NCBI Taxonomy" id="1095630"/>
    <lineage>
        <taxon>Eukaryota</taxon>
        <taxon>Fungi</taxon>
        <taxon>Dikarya</taxon>
        <taxon>Ascomycota</taxon>
        <taxon>Pezizomycotina</taxon>
        <taxon>Leotiomycetes</taxon>
        <taxon>Helotiales</taxon>
        <taxon>Hyaloscyphaceae</taxon>
        <taxon>Hyaloscypha</taxon>
        <taxon>Hyaloscypha bicolor</taxon>
    </lineage>
</organism>